<evidence type="ECO:0000256" key="4">
    <source>
        <dbReference type="ARBA" id="ARBA00023163"/>
    </source>
</evidence>
<name>A0AAP0WSB1_LIQFO</name>
<gene>
    <name evidence="8" type="ORF">L1049_027348</name>
</gene>
<feature type="coiled-coil region" evidence="6">
    <location>
        <begin position="119"/>
        <end position="153"/>
    </location>
</feature>
<dbReference type="GO" id="GO:0046983">
    <property type="term" value="F:protein dimerization activity"/>
    <property type="evidence" value="ECO:0007669"/>
    <property type="project" value="UniProtKB-ARBA"/>
</dbReference>
<keyword evidence="5" id="KW-0539">Nucleus</keyword>
<dbReference type="FunFam" id="1.20.5.170:FF:000020">
    <property type="entry name" value="BZIP transcription factor"/>
    <property type="match status" value="1"/>
</dbReference>
<keyword evidence="9" id="KW-1185">Reference proteome</keyword>
<evidence type="ECO:0000256" key="5">
    <source>
        <dbReference type="ARBA" id="ARBA00023242"/>
    </source>
</evidence>
<evidence type="ECO:0000256" key="6">
    <source>
        <dbReference type="SAM" id="Coils"/>
    </source>
</evidence>
<sequence length="219" mass="25271">MQPGEIKAHHGPSHANLTQHLHSLYPTHKTNPSTSYLNMQPGEAAGLQSLPHMNPDQCLAHFSTLYTDRFSLNPQIDLQGREFSSNTSSLSNNSISDEAKVHQISLNHERKLRRLISNRECARRSRMRKRKQLEELQSQVVQLQIVNYKLTEKFIHLLECNHQILQENAQLKEEVSFFQKILPNMQTPVRYLEDVTHNTVRLKAEASNQFISSSMDLLH</sequence>
<dbReference type="Proteomes" id="UP001415857">
    <property type="component" value="Unassembled WGS sequence"/>
</dbReference>
<evidence type="ECO:0000256" key="1">
    <source>
        <dbReference type="ARBA" id="ARBA00004123"/>
    </source>
</evidence>
<dbReference type="GO" id="GO:0003677">
    <property type="term" value="F:DNA binding"/>
    <property type="evidence" value="ECO:0007669"/>
    <property type="project" value="UniProtKB-KW"/>
</dbReference>
<dbReference type="EMBL" id="JBBPBK010000009">
    <property type="protein sequence ID" value="KAK9277792.1"/>
    <property type="molecule type" value="Genomic_DNA"/>
</dbReference>
<accession>A0AAP0WSB1</accession>
<dbReference type="InterPro" id="IPR044521">
    <property type="entry name" value="AtbZIP8/43"/>
</dbReference>
<dbReference type="InterPro" id="IPR004827">
    <property type="entry name" value="bZIP"/>
</dbReference>
<dbReference type="SMART" id="SM00338">
    <property type="entry name" value="BRLZ"/>
    <property type="match status" value="1"/>
</dbReference>
<dbReference type="GO" id="GO:0003700">
    <property type="term" value="F:DNA-binding transcription factor activity"/>
    <property type="evidence" value="ECO:0007669"/>
    <property type="project" value="InterPro"/>
</dbReference>
<evidence type="ECO:0000313" key="8">
    <source>
        <dbReference type="EMBL" id="KAK9277792.1"/>
    </source>
</evidence>
<dbReference type="Pfam" id="PF00170">
    <property type="entry name" value="bZIP_1"/>
    <property type="match status" value="1"/>
</dbReference>
<organism evidence="8 9">
    <name type="scientific">Liquidambar formosana</name>
    <name type="common">Formosan gum</name>
    <dbReference type="NCBI Taxonomy" id="63359"/>
    <lineage>
        <taxon>Eukaryota</taxon>
        <taxon>Viridiplantae</taxon>
        <taxon>Streptophyta</taxon>
        <taxon>Embryophyta</taxon>
        <taxon>Tracheophyta</taxon>
        <taxon>Spermatophyta</taxon>
        <taxon>Magnoliopsida</taxon>
        <taxon>eudicotyledons</taxon>
        <taxon>Gunneridae</taxon>
        <taxon>Pentapetalae</taxon>
        <taxon>Saxifragales</taxon>
        <taxon>Altingiaceae</taxon>
        <taxon>Liquidambar</taxon>
    </lineage>
</organism>
<dbReference type="GO" id="GO:0005634">
    <property type="term" value="C:nucleus"/>
    <property type="evidence" value="ECO:0007669"/>
    <property type="project" value="UniProtKB-SubCell"/>
</dbReference>
<dbReference type="CDD" id="cd14702">
    <property type="entry name" value="bZIP_plant_GBF1"/>
    <property type="match status" value="1"/>
</dbReference>
<dbReference type="InterPro" id="IPR046347">
    <property type="entry name" value="bZIP_sf"/>
</dbReference>
<evidence type="ECO:0000256" key="2">
    <source>
        <dbReference type="ARBA" id="ARBA00023015"/>
    </source>
</evidence>
<dbReference type="PANTHER" id="PTHR46324">
    <property type="entry name" value="BASIC LEUCINE ZIPPER 43-RELATED"/>
    <property type="match status" value="1"/>
</dbReference>
<feature type="domain" description="BZIP" evidence="7">
    <location>
        <begin position="108"/>
        <end position="157"/>
    </location>
</feature>
<dbReference type="AlphaFoldDB" id="A0AAP0WSB1"/>
<dbReference type="PANTHER" id="PTHR46324:SF7">
    <property type="entry name" value="BASIC LEUCINE-ZIPPER 75"/>
    <property type="match status" value="1"/>
</dbReference>
<protein>
    <recommendedName>
        <fullName evidence="7">BZIP domain-containing protein</fullName>
    </recommendedName>
</protein>
<evidence type="ECO:0000256" key="3">
    <source>
        <dbReference type="ARBA" id="ARBA00023125"/>
    </source>
</evidence>
<proteinExistence type="predicted"/>
<keyword evidence="4" id="KW-0804">Transcription</keyword>
<keyword evidence="2" id="KW-0805">Transcription regulation</keyword>
<evidence type="ECO:0000313" key="9">
    <source>
        <dbReference type="Proteomes" id="UP001415857"/>
    </source>
</evidence>
<comment type="caution">
    <text evidence="8">The sequence shown here is derived from an EMBL/GenBank/DDBJ whole genome shotgun (WGS) entry which is preliminary data.</text>
</comment>
<dbReference type="InterPro" id="IPR045314">
    <property type="entry name" value="bZIP_plant_GBF1"/>
</dbReference>
<evidence type="ECO:0000259" key="7">
    <source>
        <dbReference type="PROSITE" id="PS50217"/>
    </source>
</evidence>
<dbReference type="Gene3D" id="1.20.5.170">
    <property type="match status" value="1"/>
</dbReference>
<keyword evidence="6" id="KW-0175">Coiled coil</keyword>
<keyword evidence="3" id="KW-0238">DNA-binding</keyword>
<dbReference type="SUPFAM" id="SSF57959">
    <property type="entry name" value="Leucine zipper domain"/>
    <property type="match status" value="1"/>
</dbReference>
<reference evidence="8 9" key="1">
    <citation type="journal article" date="2024" name="Plant J.">
        <title>Genome sequences and population genomics reveal climatic adaptation and genomic divergence between two closely related sweetgum species.</title>
        <authorList>
            <person name="Xu W.Q."/>
            <person name="Ren C.Q."/>
            <person name="Zhang X.Y."/>
            <person name="Comes H.P."/>
            <person name="Liu X.H."/>
            <person name="Li Y.G."/>
            <person name="Kettle C.J."/>
            <person name="Jalonen R."/>
            <person name="Gaisberger H."/>
            <person name="Ma Y.Z."/>
            <person name="Qiu Y.X."/>
        </authorList>
    </citation>
    <scope>NUCLEOTIDE SEQUENCE [LARGE SCALE GENOMIC DNA]</scope>
    <source>
        <strain evidence="8">Hangzhou</strain>
    </source>
</reference>
<comment type="subcellular location">
    <subcellularLocation>
        <location evidence="1">Nucleus</location>
    </subcellularLocation>
</comment>
<dbReference type="PROSITE" id="PS50217">
    <property type="entry name" value="BZIP"/>
    <property type="match status" value="1"/>
</dbReference>